<evidence type="ECO:0000313" key="2">
    <source>
        <dbReference type="EMBL" id="KAK3282683.1"/>
    </source>
</evidence>
<evidence type="ECO:0000313" key="3">
    <source>
        <dbReference type="Proteomes" id="UP001190700"/>
    </source>
</evidence>
<name>A0AAE0GRG7_9CHLO</name>
<dbReference type="Proteomes" id="UP001190700">
    <property type="component" value="Unassembled WGS sequence"/>
</dbReference>
<organism evidence="2 3">
    <name type="scientific">Cymbomonas tetramitiformis</name>
    <dbReference type="NCBI Taxonomy" id="36881"/>
    <lineage>
        <taxon>Eukaryota</taxon>
        <taxon>Viridiplantae</taxon>
        <taxon>Chlorophyta</taxon>
        <taxon>Pyramimonadophyceae</taxon>
        <taxon>Pyramimonadales</taxon>
        <taxon>Pyramimonadaceae</taxon>
        <taxon>Cymbomonas</taxon>
    </lineage>
</organism>
<comment type="caution">
    <text evidence="2">The sequence shown here is derived from an EMBL/GenBank/DDBJ whole genome shotgun (WGS) entry which is preliminary data.</text>
</comment>
<dbReference type="EMBL" id="LGRX02003197">
    <property type="protein sequence ID" value="KAK3282683.1"/>
    <property type="molecule type" value="Genomic_DNA"/>
</dbReference>
<protein>
    <submittedName>
        <fullName evidence="2">Uncharacterized protein</fullName>
    </submittedName>
</protein>
<evidence type="ECO:0000256" key="1">
    <source>
        <dbReference type="SAM" id="MobiDB-lite"/>
    </source>
</evidence>
<keyword evidence="3" id="KW-1185">Reference proteome</keyword>
<gene>
    <name evidence="2" type="ORF">CYMTET_9588</name>
</gene>
<proteinExistence type="predicted"/>
<dbReference type="AlphaFoldDB" id="A0AAE0GRG7"/>
<sequence>MKIFQSAARQLAQLADDGYKHIAPCETQCTLVRKRLDQLLAGCGRDAASKFVFPSLQHLHTMHHDPTVVLPPGLVPAGSGAGIATLRQQAWERIEWLPVALCGIGGNVPGGNARFSGLLAWTREPKLRTGKDPHAAQLVLHRIEQTLFQLELTPLGDIAHITSSSSSCSSSSSSCIDDKSQMEALDGLVEQYRLALHEVLSSPGHQSHHARMEVELRSRETLVTWIAFCIIHAATCKDHRVVEEYAVALRWEDLQYLVLGEKQAMDAALRVCTYLRSCSTQQRDKPPVFSMRDDGGKGTFAMAVDFARSDHTLQLLWQQEQEDAASRQQGHFEEVQRKQASAARWREHIDELEISKAEVDAAVHKANQEVSEARAARDSVCPMTAKTPKKNLEK</sequence>
<reference evidence="2 3" key="1">
    <citation type="journal article" date="2015" name="Genome Biol. Evol.">
        <title>Comparative Genomics of a Bacterivorous Green Alga Reveals Evolutionary Causalities and Consequences of Phago-Mixotrophic Mode of Nutrition.</title>
        <authorList>
            <person name="Burns J.A."/>
            <person name="Paasch A."/>
            <person name="Narechania A."/>
            <person name="Kim E."/>
        </authorList>
    </citation>
    <scope>NUCLEOTIDE SEQUENCE [LARGE SCALE GENOMIC DNA]</scope>
    <source>
        <strain evidence="2 3">PLY_AMNH</strain>
    </source>
</reference>
<accession>A0AAE0GRG7</accession>
<feature type="region of interest" description="Disordered" evidence="1">
    <location>
        <begin position="369"/>
        <end position="394"/>
    </location>
</feature>